<reference evidence="2 3" key="1">
    <citation type="submission" date="2014-09" db="EMBL/GenBank/DDBJ databases">
        <authorList>
            <person name="Martin A.A."/>
        </authorList>
    </citation>
    <scope>NUCLEOTIDE SEQUENCE</scope>
    <source>
        <strain evidence="3">ED321</strain>
        <strain evidence="2">ED321 Heterogonic</strain>
    </source>
</reference>
<evidence type="ECO:0000256" key="1">
    <source>
        <dbReference type="SAM" id="Phobius"/>
    </source>
</evidence>
<dbReference type="STRING" id="34506.A0A090LGY5"/>
<proteinExistence type="predicted"/>
<dbReference type="OrthoDB" id="5792434at2759"/>
<reference evidence="4" key="2">
    <citation type="submission" date="2020-12" db="UniProtKB">
        <authorList>
            <consortium name="WormBaseParasite"/>
        </authorList>
    </citation>
    <scope>IDENTIFICATION</scope>
</reference>
<organism evidence="2">
    <name type="scientific">Strongyloides ratti</name>
    <name type="common">Parasitic roundworm</name>
    <dbReference type="NCBI Taxonomy" id="34506"/>
    <lineage>
        <taxon>Eukaryota</taxon>
        <taxon>Metazoa</taxon>
        <taxon>Ecdysozoa</taxon>
        <taxon>Nematoda</taxon>
        <taxon>Chromadorea</taxon>
        <taxon>Rhabditida</taxon>
        <taxon>Tylenchina</taxon>
        <taxon>Panagrolaimomorpha</taxon>
        <taxon>Strongyloidoidea</taxon>
        <taxon>Strongyloididae</taxon>
        <taxon>Strongyloides</taxon>
    </lineage>
</organism>
<feature type="transmembrane region" description="Helical" evidence="1">
    <location>
        <begin position="144"/>
        <end position="167"/>
    </location>
</feature>
<dbReference type="SUPFAM" id="SSF81321">
    <property type="entry name" value="Family A G protein-coupled receptor-like"/>
    <property type="match status" value="1"/>
</dbReference>
<name>A0A090LGY5_STRRB</name>
<sequence length="193" mass="21833">MIINILWNTCGATIWGWALTISPDNSRQEVIKTLGEDFFYNFDGTKTEFFVLEPLSISGMCALGHNSITCIVVVLIVFKTYKGVQVSLRKNSGKMTNKSKNLQKQLNTTMLLQALTPLIFCIIPVLTMVFCCFLKILLNGFSSIFFITFMLVPTINALICLICVKVCRRKIIEFFIKEKIKIISSVNSKIQVQ</sequence>
<evidence type="ECO:0000313" key="4">
    <source>
        <dbReference type="WBParaSite" id="SRAE_2000369900.1"/>
    </source>
</evidence>
<evidence type="ECO:0000313" key="3">
    <source>
        <dbReference type="Proteomes" id="UP000035682"/>
    </source>
</evidence>
<dbReference type="PANTHER" id="PTHR22943:SF248">
    <property type="entry name" value="SEVEN TM RECEPTOR"/>
    <property type="match status" value="1"/>
</dbReference>
<accession>A0A090LGY5</accession>
<dbReference type="Pfam" id="PF10326">
    <property type="entry name" value="7TM_GPCR_Str"/>
    <property type="match status" value="1"/>
</dbReference>
<keyword evidence="1" id="KW-0472">Membrane</keyword>
<dbReference type="PANTHER" id="PTHR22943">
    <property type="entry name" value="7-TRANSMEMBRANE DOMAIN RECEPTOR C.ELEGANS"/>
    <property type="match status" value="1"/>
</dbReference>
<evidence type="ECO:0000313" key="2">
    <source>
        <dbReference type="EMBL" id="CEF69047.1"/>
    </source>
</evidence>
<dbReference type="AlphaFoldDB" id="A0A090LGY5"/>
<feature type="transmembrane region" description="Helical" evidence="1">
    <location>
        <begin position="55"/>
        <end position="78"/>
    </location>
</feature>
<evidence type="ECO:0000313" key="5">
    <source>
        <dbReference type="WormBase" id="SRAE_2000369900"/>
    </source>
</evidence>
<dbReference type="CTD" id="36381417"/>
<dbReference type="GeneID" id="36381417"/>
<keyword evidence="1" id="KW-0812">Transmembrane</keyword>
<keyword evidence="3" id="KW-1185">Reference proteome</keyword>
<dbReference type="RefSeq" id="XP_024508247.1">
    <property type="nucleotide sequence ID" value="XM_024654924.1"/>
</dbReference>
<gene>
    <name evidence="2 4 5" type="ORF">SRAE_2000369900</name>
</gene>
<keyword evidence="2" id="KW-0675">Receptor</keyword>
<dbReference type="WormBase" id="SRAE_2000369900">
    <property type="protein sequence ID" value="SRP09885"/>
    <property type="gene ID" value="WBGene00263924"/>
</dbReference>
<keyword evidence="1" id="KW-1133">Transmembrane helix</keyword>
<dbReference type="WBParaSite" id="SRAE_2000369900.1">
    <property type="protein sequence ID" value="SRAE_2000369900.1"/>
    <property type="gene ID" value="WBGene00263924"/>
</dbReference>
<protein>
    <submittedName>
        <fullName evidence="2 4">7TM GPCR, serpentine receptor class r (Str) family-containing protein</fullName>
    </submittedName>
</protein>
<dbReference type="EMBL" id="LN609529">
    <property type="protein sequence ID" value="CEF69047.1"/>
    <property type="molecule type" value="Genomic_DNA"/>
</dbReference>
<feature type="transmembrane region" description="Helical" evidence="1">
    <location>
        <begin position="110"/>
        <end position="138"/>
    </location>
</feature>
<dbReference type="InterPro" id="IPR019428">
    <property type="entry name" value="7TM_GPCR_serpentine_rcpt_Str"/>
</dbReference>
<dbReference type="Proteomes" id="UP000035682">
    <property type="component" value="Unplaced"/>
</dbReference>